<protein>
    <submittedName>
        <fullName evidence="1">Uncharacterized protein</fullName>
    </submittedName>
</protein>
<sequence length="34" mass="4002">MSHRLTLYLTPKQLFKTLICTLNKINYPNLPQTP</sequence>
<dbReference type="EMBL" id="GGEC01072999">
    <property type="protein sequence ID" value="MBX53483.1"/>
    <property type="molecule type" value="Transcribed_RNA"/>
</dbReference>
<organism evidence="1">
    <name type="scientific">Rhizophora mucronata</name>
    <name type="common">Asiatic mangrove</name>
    <dbReference type="NCBI Taxonomy" id="61149"/>
    <lineage>
        <taxon>Eukaryota</taxon>
        <taxon>Viridiplantae</taxon>
        <taxon>Streptophyta</taxon>
        <taxon>Embryophyta</taxon>
        <taxon>Tracheophyta</taxon>
        <taxon>Spermatophyta</taxon>
        <taxon>Magnoliopsida</taxon>
        <taxon>eudicotyledons</taxon>
        <taxon>Gunneridae</taxon>
        <taxon>Pentapetalae</taxon>
        <taxon>rosids</taxon>
        <taxon>fabids</taxon>
        <taxon>Malpighiales</taxon>
        <taxon>Rhizophoraceae</taxon>
        <taxon>Rhizophora</taxon>
    </lineage>
</organism>
<dbReference type="AlphaFoldDB" id="A0A2P2PFH2"/>
<reference evidence="1" key="1">
    <citation type="submission" date="2018-02" db="EMBL/GenBank/DDBJ databases">
        <title>Rhizophora mucronata_Transcriptome.</title>
        <authorList>
            <person name="Meera S.P."/>
            <person name="Sreeshan A."/>
            <person name="Augustine A."/>
        </authorList>
    </citation>
    <scope>NUCLEOTIDE SEQUENCE</scope>
    <source>
        <tissue evidence="1">Leaf</tissue>
    </source>
</reference>
<name>A0A2P2PFH2_RHIMU</name>
<accession>A0A2P2PFH2</accession>
<evidence type="ECO:0000313" key="1">
    <source>
        <dbReference type="EMBL" id="MBX53483.1"/>
    </source>
</evidence>
<proteinExistence type="predicted"/>